<comment type="caution">
    <text evidence="3">The sequence shown here is derived from an EMBL/GenBank/DDBJ whole genome shotgun (WGS) entry which is preliminary data.</text>
</comment>
<feature type="transmembrane region" description="Helical" evidence="1">
    <location>
        <begin position="182"/>
        <end position="204"/>
    </location>
</feature>
<keyword evidence="1" id="KW-0812">Transmembrane</keyword>
<name>A0A4S4EXA1_CAMSN</name>
<dbReference type="AlphaFoldDB" id="A0A4S4EXA1"/>
<gene>
    <name evidence="3" type="ORF">TEA_000292</name>
</gene>
<dbReference type="Proteomes" id="UP000306102">
    <property type="component" value="Unassembled WGS sequence"/>
</dbReference>
<evidence type="ECO:0000313" key="3">
    <source>
        <dbReference type="EMBL" id="THG21663.1"/>
    </source>
</evidence>
<protein>
    <recommendedName>
        <fullName evidence="2">F-box domain-containing protein</fullName>
    </recommendedName>
</protein>
<evidence type="ECO:0000313" key="4">
    <source>
        <dbReference type="Proteomes" id="UP000306102"/>
    </source>
</evidence>
<organism evidence="3 4">
    <name type="scientific">Camellia sinensis var. sinensis</name>
    <name type="common">China tea</name>
    <dbReference type="NCBI Taxonomy" id="542762"/>
    <lineage>
        <taxon>Eukaryota</taxon>
        <taxon>Viridiplantae</taxon>
        <taxon>Streptophyta</taxon>
        <taxon>Embryophyta</taxon>
        <taxon>Tracheophyta</taxon>
        <taxon>Spermatophyta</taxon>
        <taxon>Magnoliopsida</taxon>
        <taxon>eudicotyledons</taxon>
        <taxon>Gunneridae</taxon>
        <taxon>Pentapetalae</taxon>
        <taxon>asterids</taxon>
        <taxon>Ericales</taxon>
        <taxon>Theaceae</taxon>
        <taxon>Camellia</taxon>
    </lineage>
</organism>
<dbReference type="Pfam" id="PF00646">
    <property type="entry name" value="F-box"/>
    <property type="match status" value="1"/>
</dbReference>
<feature type="domain" description="F-box" evidence="2">
    <location>
        <begin position="1"/>
        <end position="31"/>
    </location>
</feature>
<keyword evidence="1" id="KW-1133">Transmembrane helix</keyword>
<sequence length="246" mass="27670">MPDDILSFILSFLSIRDSVKARIVSGRWRHICPFMLNRDFDLHTVLGINHKARYSKSNFVTGVDQFLETYKLDSLRICFCLGNEYAGNVDSGICDGDIVIGKRWGGGGARISQRRLWELGIAMVAVIVTLHQSYCEFRKETFLLIESKAAVLCICANLSICKLNLTLDMAILGILRPHWPSLVNLFHVVTDSIVLCVLFAYAFVLSFGTSCKHSFNLFVGQRTLRCSSQQLLEEHQNAQECSNALN</sequence>
<dbReference type="SUPFAM" id="SSF81383">
    <property type="entry name" value="F-box domain"/>
    <property type="match status" value="1"/>
</dbReference>
<dbReference type="PROSITE" id="PS50181">
    <property type="entry name" value="FBOX"/>
    <property type="match status" value="1"/>
</dbReference>
<dbReference type="Gene3D" id="1.20.1280.50">
    <property type="match status" value="1"/>
</dbReference>
<evidence type="ECO:0000256" key="1">
    <source>
        <dbReference type="SAM" id="Phobius"/>
    </source>
</evidence>
<keyword evidence="4" id="KW-1185">Reference proteome</keyword>
<evidence type="ECO:0000259" key="2">
    <source>
        <dbReference type="PROSITE" id="PS50181"/>
    </source>
</evidence>
<accession>A0A4S4EXA1</accession>
<dbReference type="EMBL" id="SDRB02001292">
    <property type="protein sequence ID" value="THG21663.1"/>
    <property type="molecule type" value="Genomic_DNA"/>
</dbReference>
<dbReference type="InterPro" id="IPR036047">
    <property type="entry name" value="F-box-like_dom_sf"/>
</dbReference>
<dbReference type="InterPro" id="IPR001810">
    <property type="entry name" value="F-box_dom"/>
</dbReference>
<reference evidence="3 4" key="1">
    <citation type="journal article" date="2018" name="Proc. Natl. Acad. Sci. U.S.A.">
        <title>Draft genome sequence of Camellia sinensis var. sinensis provides insights into the evolution of the tea genome and tea quality.</title>
        <authorList>
            <person name="Wei C."/>
            <person name="Yang H."/>
            <person name="Wang S."/>
            <person name="Zhao J."/>
            <person name="Liu C."/>
            <person name="Gao L."/>
            <person name="Xia E."/>
            <person name="Lu Y."/>
            <person name="Tai Y."/>
            <person name="She G."/>
            <person name="Sun J."/>
            <person name="Cao H."/>
            <person name="Tong W."/>
            <person name="Gao Q."/>
            <person name="Li Y."/>
            <person name="Deng W."/>
            <person name="Jiang X."/>
            <person name="Wang W."/>
            <person name="Chen Q."/>
            <person name="Zhang S."/>
            <person name="Li H."/>
            <person name="Wu J."/>
            <person name="Wang P."/>
            <person name="Li P."/>
            <person name="Shi C."/>
            <person name="Zheng F."/>
            <person name="Jian J."/>
            <person name="Huang B."/>
            <person name="Shan D."/>
            <person name="Shi M."/>
            <person name="Fang C."/>
            <person name="Yue Y."/>
            <person name="Li F."/>
            <person name="Li D."/>
            <person name="Wei S."/>
            <person name="Han B."/>
            <person name="Jiang C."/>
            <person name="Yin Y."/>
            <person name="Xia T."/>
            <person name="Zhang Z."/>
            <person name="Bennetzen J.L."/>
            <person name="Zhao S."/>
            <person name="Wan X."/>
        </authorList>
    </citation>
    <scope>NUCLEOTIDE SEQUENCE [LARGE SCALE GENOMIC DNA]</scope>
    <source>
        <strain evidence="4">cv. Shuchazao</strain>
        <tissue evidence="3">Leaf</tissue>
    </source>
</reference>
<dbReference type="STRING" id="542762.A0A4S4EXA1"/>
<keyword evidence="1" id="KW-0472">Membrane</keyword>
<proteinExistence type="predicted"/>